<comment type="subcellular location">
    <subcellularLocation>
        <location evidence="1">Endosome</location>
    </subcellularLocation>
</comment>
<organism evidence="5">
    <name type="scientific">Phallusia mammillata</name>
    <dbReference type="NCBI Taxonomy" id="59560"/>
    <lineage>
        <taxon>Eukaryota</taxon>
        <taxon>Metazoa</taxon>
        <taxon>Chordata</taxon>
        <taxon>Tunicata</taxon>
        <taxon>Ascidiacea</taxon>
        <taxon>Phlebobranchia</taxon>
        <taxon>Ascidiidae</taxon>
        <taxon>Phallusia</taxon>
    </lineage>
</organism>
<comment type="similarity">
    <text evidence="2">Belongs to the SNF7 family.</text>
</comment>
<dbReference type="PANTHER" id="PTHR22761">
    <property type="entry name" value="CHARGED MULTIVESICULAR BODY PROTEIN"/>
    <property type="match status" value="1"/>
</dbReference>
<protein>
    <submittedName>
        <fullName evidence="5">Charged multivesicular body protein 4b-like</fullName>
    </submittedName>
</protein>
<evidence type="ECO:0000256" key="4">
    <source>
        <dbReference type="SAM" id="MobiDB-lite"/>
    </source>
</evidence>
<evidence type="ECO:0000256" key="3">
    <source>
        <dbReference type="ARBA" id="ARBA00022753"/>
    </source>
</evidence>
<gene>
    <name evidence="5" type="primary">Chmp4b</name>
</gene>
<proteinExistence type="evidence at transcript level"/>
<dbReference type="AlphaFoldDB" id="A0A6F9DA21"/>
<evidence type="ECO:0000256" key="2">
    <source>
        <dbReference type="ARBA" id="ARBA00006190"/>
    </source>
</evidence>
<evidence type="ECO:0000256" key="1">
    <source>
        <dbReference type="ARBA" id="ARBA00004177"/>
    </source>
</evidence>
<dbReference type="Gene3D" id="6.10.250.1710">
    <property type="match status" value="1"/>
</dbReference>
<dbReference type="Pfam" id="PF03357">
    <property type="entry name" value="Snf7"/>
    <property type="match status" value="1"/>
</dbReference>
<dbReference type="PANTHER" id="PTHR22761:SF10">
    <property type="entry name" value="GH13992P"/>
    <property type="match status" value="1"/>
</dbReference>
<keyword evidence="3" id="KW-0967">Endosome</keyword>
<sequence>MSGFMKLFGGGAKDRGPNAPEAIQKLRDTCDMLQKKSEFLEKKIEAEVKVAKQHGTKNKRMAINALKRKKRYEKQLQNVDGTLSTVEFQLEALQNAQSNKQVLDTMKVGAQALKKAHGNLSPDDVHDLMDDITDQQEVSDEITTALSSGLGHTEDIDEDELMAELEELEQEEFDEAILEIPTATDELPDVPSAALPSKPKAKKQQEEDDELAELQMWAS</sequence>
<accession>A0A6F9DA21</accession>
<feature type="region of interest" description="Disordered" evidence="4">
    <location>
        <begin position="183"/>
        <end position="219"/>
    </location>
</feature>
<evidence type="ECO:0000313" key="5">
    <source>
        <dbReference type="EMBL" id="CAB3230650.1"/>
    </source>
</evidence>
<dbReference type="GO" id="GO:0005771">
    <property type="term" value="C:multivesicular body"/>
    <property type="evidence" value="ECO:0007669"/>
    <property type="project" value="TreeGrafter"/>
</dbReference>
<reference evidence="5" key="1">
    <citation type="submission" date="2020-04" db="EMBL/GenBank/DDBJ databases">
        <authorList>
            <person name="Neveu A P."/>
        </authorList>
    </citation>
    <scope>NUCLEOTIDE SEQUENCE</scope>
    <source>
        <tissue evidence="5">Whole embryo</tissue>
    </source>
</reference>
<name>A0A6F9DA21_9ASCI</name>
<feature type="region of interest" description="Disordered" evidence="4">
    <location>
        <begin position="1"/>
        <end position="21"/>
    </location>
</feature>
<dbReference type="InterPro" id="IPR005024">
    <property type="entry name" value="Snf7_fam"/>
</dbReference>
<dbReference type="GO" id="GO:0032511">
    <property type="term" value="P:late endosome to vacuole transport via multivesicular body sorting pathway"/>
    <property type="evidence" value="ECO:0007669"/>
    <property type="project" value="TreeGrafter"/>
</dbReference>
<dbReference type="GO" id="GO:0009898">
    <property type="term" value="C:cytoplasmic side of plasma membrane"/>
    <property type="evidence" value="ECO:0007669"/>
    <property type="project" value="TreeGrafter"/>
</dbReference>
<dbReference type="EMBL" id="LR783921">
    <property type="protein sequence ID" value="CAB3230650.1"/>
    <property type="molecule type" value="mRNA"/>
</dbReference>
<dbReference type="GO" id="GO:0006900">
    <property type="term" value="P:vesicle budding from membrane"/>
    <property type="evidence" value="ECO:0007669"/>
    <property type="project" value="TreeGrafter"/>
</dbReference>
<dbReference type="Gene3D" id="1.10.287.1060">
    <property type="entry name" value="ESAT-6-like"/>
    <property type="match status" value="1"/>
</dbReference>
<dbReference type="GO" id="GO:0000815">
    <property type="term" value="C:ESCRT III complex"/>
    <property type="evidence" value="ECO:0007669"/>
    <property type="project" value="TreeGrafter"/>
</dbReference>